<keyword evidence="2" id="KW-1185">Reference proteome</keyword>
<feature type="non-terminal residue" evidence="1">
    <location>
        <position position="207"/>
    </location>
</feature>
<organism evidence="1 2">
    <name type="scientific">Galemys pyrenaicus</name>
    <name type="common">Iberian desman</name>
    <name type="synonym">Pyrenean desman</name>
    <dbReference type="NCBI Taxonomy" id="202257"/>
    <lineage>
        <taxon>Eukaryota</taxon>
        <taxon>Metazoa</taxon>
        <taxon>Chordata</taxon>
        <taxon>Craniata</taxon>
        <taxon>Vertebrata</taxon>
        <taxon>Euteleostomi</taxon>
        <taxon>Mammalia</taxon>
        <taxon>Eutheria</taxon>
        <taxon>Laurasiatheria</taxon>
        <taxon>Eulipotyphla</taxon>
        <taxon>Talpidae</taxon>
        <taxon>Galemys</taxon>
    </lineage>
</organism>
<proteinExistence type="predicted"/>
<protein>
    <submittedName>
        <fullName evidence="1">Uncharacterized protein</fullName>
    </submittedName>
</protein>
<reference evidence="1" key="1">
    <citation type="journal article" date="2021" name="Evol. Appl.">
        <title>The genome of the Pyrenean desman and the effects of bottlenecks and inbreeding on the genomic landscape of an endangered species.</title>
        <authorList>
            <person name="Escoda L."/>
            <person name="Castresana J."/>
        </authorList>
    </citation>
    <scope>NUCLEOTIDE SEQUENCE</scope>
    <source>
        <strain evidence="1">IBE-C5619</strain>
    </source>
</reference>
<dbReference type="Proteomes" id="UP000700334">
    <property type="component" value="Unassembled WGS sequence"/>
</dbReference>
<dbReference type="AlphaFoldDB" id="A0A8J5ZS36"/>
<dbReference type="EMBL" id="JAGFMF010012271">
    <property type="protein sequence ID" value="KAG8505107.1"/>
    <property type="molecule type" value="Genomic_DNA"/>
</dbReference>
<name>A0A8J5ZS36_GALPY</name>
<evidence type="ECO:0000313" key="2">
    <source>
        <dbReference type="Proteomes" id="UP000700334"/>
    </source>
</evidence>
<sequence>MPTPYLKCPPLGMHTGPQVSIINTNGGRAEKPDHFSYTLQRPHVKTPSKKIRSCSFDHRYDRKGDDVDTKGMDIKEERPWENLEAHFENTTGEQLELLEPVSYDSWHGSPDASQVPMFQSDLASPFCYQHSTHQQQLLPTPTSGRYLIPKSTSPDEKPDTLQRAPHIPHCANGSCSLSTATRKLTHTYIYKDTLVVSTTRCLLVPNL</sequence>
<comment type="caution">
    <text evidence="1">The sequence shown here is derived from an EMBL/GenBank/DDBJ whole genome shotgun (WGS) entry which is preliminary data.</text>
</comment>
<evidence type="ECO:0000313" key="1">
    <source>
        <dbReference type="EMBL" id="KAG8505107.1"/>
    </source>
</evidence>
<accession>A0A8J5ZS36</accession>
<gene>
    <name evidence="1" type="ORF">J0S82_005552</name>
</gene>